<dbReference type="EnsemblPlants" id="AVESA.00010b.r2.6AG1063820.1">
    <property type="protein sequence ID" value="AVESA.00010b.r2.6AG1063820.1.CDS.1"/>
    <property type="gene ID" value="AVESA.00010b.r2.6AG1063820"/>
</dbReference>
<accession>A0ACD5YYA9</accession>
<evidence type="ECO:0000313" key="1">
    <source>
        <dbReference type="EnsemblPlants" id="AVESA.00010b.r2.6AG1063820.1.CDS.1"/>
    </source>
</evidence>
<dbReference type="Proteomes" id="UP001732700">
    <property type="component" value="Chromosome 6A"/>
</dbReference>
<evidence type="ECO:0000313" key="2">
    <source>
        <dbReference type="Proteomes" id="UP001732700"/>
    </source>
</evidence>
<name>A0ACD5YYA9_AVESA</name>
<proteinExistence type="predicted"/>
<reference evidence="1" key="2">
    <citation type="submission" date="2025-09" db="UniProtKB">
        <authorList>
            <consortium name="EnsemblPlants"/>
        </authorList>
    </citation>
    <scope>IDENTIFICATION</scope>
</reference>
<sequence length="208" mass="21445">MCSVTPCAPSKLTEMTIPRAVAGGVMHALVAGVFGAAGTVLGAAYGLLSAAFVDEGFARGTLLGAVAGALVSLDLAHSLLAIWCCRSSDYTCTGRIKRTVGAISGLASLADPRSGRGQRVTVFDDDDEVDWSTFLSPPVAVVVVAKETAAADGTSCPICLEGFEAGVGGGGRWSAGRLPGCSHVYHVECITRWLRCKSHCPMCRHAVC</sequence>
<organism evidence="1 2">
    <name type="scientific">Avena sativa</name>
    <name type="common">Oat</name>
    <dbReference type="NCBI Taxonomy" id="4498"/>
    <lineage>
        <taxon>Eukaryota</taxon>
        <taxon>Viridiplantae</taxon>
        <taxon>Streptophyta</taxon>
        <taxon>Embryophyta</taxon>
        <taxon>Tracheophyta</taxon>
        <taxon>Spermatophyta</taxon>
        <taxon>Magnoliopsida</taxon>
        <taxon>Liliopsida</taxon>
        <taxon>Poales</taxon>
        <taxon>Poaceae</taxon>
        <taxon>BOP clade</taxon>
        <taxon>Pooideae</taxon>
        <taxon>Poodae</taxon>
        <taxon>Poeae</taxon>
        <taxon>Poeae Chloroplast Group 1 (Aveneae type)</taxon>
        <taxon>Aveninae</taxon>
        <taxon>Avena</taxon>
    </lineage>
</organism>
<keyword evidence="2" id="KW-1185">Reference proteome</keyword>
<reference evidence="1" key="1">
    <citation type="submission" date="2021-05" db="EMBL/GenBank/DDBJ databases">
        <authorList>
            <person name="Scholz U."/>
            <person name="Mascher M."/>
            <person name="Fiebig A."/>
        </authorList>
    </citation>
    <scope>NUCLEOTIDE SEQUENCE [LARGE SCALE GENOMIC DNA]</scope>
</reference>
<protein>
    <submittedName>
        <fullName evidence="1">Uncharacterized protein</fullName>
    </submittedName>
</protein>